<protein>
    <submittedName>
        <fullName evidence="2">Uncharacterized protein</fullName>
    </submittedName>
</protein>
<feature type="region of interest" description="Disordered" evidence="1">
    <location>
        <begin position="136"/>
        <end position="161"/>
    </location>
</feature>
<keyword evidence="3" id="KW-1185">Reference proteome</keyword>
<accession>A0AA47N8Q8</accession>
<name>A0AA47N8Q8_MERPO</name>
<reference evidence="2" key="1">
    <citation type="journal article" date="2023" name="Front. Mar. Sci.">
        <title>A new Merluccius polli reference genome to investigate the effects of global change in West African waters.</title>
        <authorList>
            <person name="Mateo J.L."/>
            <person name="Blanco-Fernandez C."/>
            <person name="Garcia-Vazquez E."/>
            <person name="Machado-Schiaffino G."/>
        </authorList>
    </citation>
    <scope>NUCLEOTIDE SEQUENCE</scope>
    <source>
        <strain evidence="2">C29</strain>
        <tissue evidence="2">Fin</tissue>
    </source>
</reference>
<feature type="region of interest" description="Disordered" evidence="1">
    <location>
        <begin position="64"/>
        <end position="93"/>
    </location>
</feature>
<proteinExistence type="predicted"/>
<dbReference type="EMBL" id="JAOPHQ010000466">
    <property type="protein sequence ID" value="KAK0154482.1"/>
    <property type="molecule type" value="Genomic_DNA"/>
</dbReference>
<feature type="region of interest" description="Disordered" evidence="1">
    <location>
        <begin position="1"/>
        <end position="52"/>
    </location>
</feature>
<comment type="caution">
    <text evidence="2">The sequence shown here is derived from an EMBL/GenBank/DDBJ whole genome shotgun (WGS) entry which is preliminary data.</text>
</comment>
<feature type="compositionally biased region" description="Basic and acidic residues" evidence="1">
    <location>
        <begin position="84"/>
        <end position="93"/>
    </location>
</feature>
<evidence type="ECO:0000313" key="2">
    <source>
        <dbReference type="EMBL" id="KAK0154482.1"/>
    </source>
</evidence>
<gene>
    <name evidence="2" type="ORF">N1851_003414</name>
</gene>
<sequence length="403" mass="43763">MEVQRRSCSGDLLSDPQTLKLSAPHLQPHIPPNAPQLHLQAPASLVSPNTQDPEYKRQLSTLAEEDSASSVLTGANSVSNQKLDTSRTQERKRGAPFGVEAVRRSAGPESLISLLPFKPLRTPQLLGPNTLKCLKLRGGSSQKSESLPPSHPATLKQSPANPELLSISSFGESLDRPRSHLTKMTIQLGTPNANSKPVQSKPNSASNTKPPARSVQTTSLQIGQPFETVPNQKQRIEVVQMQDVLVDHMGDYTVSMDLGEKRTAASVLSCPKEVSSDFPSTAMRKILEANSGKYNVVMDTLSNCPQTQSPEIAPAAQKSLKDQKLKDVAAMTVPGTLKTASDVGSQAQMHKEESDVHLASTCTRTSNVPGLTPKHFEEETINMFIDTKPHDERLDTWDEHGNP</sequence>
<feature type="compositionally biased region" description="Polar residues" evidence="1">
    <location>
        <begin position="68"/>
        <end position="83"/>
    </location>
</feature>
<feature type="region of interest" description="Disordered" evidence="1">
    <location>
        <begin position="189"/>
        <end position="217"/>
    </location>
</feature>
<evidence type="ECO:0000256" key="1">
    <source>
        <dbReference type="SAM" id="MobiDB-lite"/>
    </source>
</evidence>
<evidence type="ECO:0000313" key="3">
    <source>
        <dbReference type="Proteomes" id="UP001174136"/>
    </source>
</evidence>
<organism evidence="2 3">
    <name type="scientific">Merluccius polli</name>
    <name type="common">Benguela hake</name>
    <name type="synonym">Merluccius cadenati</name>
    <dbReference type="NCBI Taxonomy" id="89951"/>
    <lineage>
        <taxon>Eukaryota</taxon>
        <taxon>Metazoa</taxon>
        <taxon>Chordata</taxon>
        <taxon>Craniata</taxon>
        <taxon>Vertebrata</taxon>
        <taxon>Euteleostomi</taxon>
        <taxon>Actinopterygii</taxon>
        <taxon>Neopterygii</taxon>
        <taxon>Teleostei</taxon>
        <taxon>Neoteleostei</taxon>
        <taxon>Acanthomorphata</taxon>
        <taxon>Zeiogadaria</taxon>
        <taxon>Gadariae</taxon>
        <taxon>Gadiformes</taxon>
        <taxon>Gadoidei</taxon>
        <taxon>Merlucciidae</taxon>
        <taxon>Merluccius</taxon>
    </lineage>
</organism>
<dbReference type="AlphaFoldDB" id="A0AA47N8Q8"/>
<dbReference type="Proteomes" id="UP001174136">
    <property type="component" value="Unassembled WGS sequence"/>
</dbReference>